<name>A0A4S4LZ90_9APHY</name>
<evidence type="ECO:0000313" key="1">
    <source>
        <dbReference type="EMBL" id="THH17457.1"/>
    </source>
</evidence>
<dbReference type="AlphaFoldDB" id="A0A4S4LZ90"/>
<comment type="caution">
    <text evidence="1">The sequence shown here is derived from an EMBL/GenBank/DDBJ whole genome shotgun (WGS) entry which is preliminary data.</text>
</comment>
<evidence type="ECO:0000313" key="2">
    <source>
        <dbReference type="Proteomes" id="UP000308730"/>
    </source>
</evidence>
<accession>A0A4S4LZ90</accession>
<reference evidence="1 2" key="1">
    <citation type="submission" date="2019-02" db="EMBL/GenBank/DDBJ databases">
        <title>Genome sequencing of the rare red list fungi Antrodiella citrinella (Flaviporus citrinellus).</title>
        <authorList>
            <person name="Buettner E."/>
            <person name="Kellner H."/>
        </authorList>
    </citation>
    <scope>NUCLEOTIDE SEQUENCE [LARGE SCALE GENOMIC DNA]</scope>
    <source>
        <strain evidence="1 2">DSM 108506</strain>
    </source>
</reference>
<organism evidence="1 2">
    <name type="scientific">Antrodiella citrinella</name>
    <dbReference type="NCBI Taxonomy" id="2447956"/>
    <lineage>
        <taxon>Eukaryota</taxon>
        <taxon>Fungi</taxon>
        <taxon>Dikarya</taxon>
        <taxon>Basidiomycota</taxon>
        <taxon>Agaricomycotina</taxon>
        <taxon>Agaricomycetes</taxon>
        <taxon>Polyporales</taxon>
        <taxon>Steccherinaceae</taxon>
        <taxon>Antrodiella</taxon>
    </lineage>
</organism>
<dbReference type="Proteomes" id="UP000308730">
    <property type="component" value="Unassembled WGS sequence"/>
</dbReference>
<proteinExistence type="predicted"/>
<dbReference type="EMBL" id="SGPM01000652">
    <property type="protein sequence ID" value="THH17457.1"/>
    <property type="molecule type" value="Genomic_DNA"/>
</dbReference>
<sequence>MSNTTSHRGSSTSGTLPVAVDVLQLRFTELQHSARATELHHQSQISDMRTAIAGLTSQLDHVKQHIAADEAWKKRIVTGLDRVEDSLDKEGVLGIDRLVFDVFHDLSDTRFGIKCRESEIPVLYRKIRDVASGVTPAIVLSTTPVEHIVYSASPPGSPHPVSGPLSPSF</sequence>
<gene>
    <name evidence="1" type="ORF">EUX98_g9127</name>
</gene>
<protein>
    <submittedName>
        <fullName evidence="1">Uncharacterized protein</fullName>
    </submittedName>
</protein>
<keyword evidence="2" id="KW-1185">Reference proteome</keyword>